<dbReference type="HOGENOM" id="CLU_1383652_0_0_12"/>
<gene>
    <name evidence="1" type="ordered locus">TREPR_2061</name>
</gene>
<name>F5YJS6_TREPZ</name>
<evidence type="ECO:0000313" key="2">
    <source>
        <dbReference type="Proteomes" id="UP000009223"/>
    </source>
</evidence>
<dbReference type="AlphaFoldDB" id="F5YJS6"/>
<dbReference type="RefSeq" id="WP_015708103.1">
    <property type="nucleotide sequence ID" value="NC_015578.1"/>
</dbReference>
<dbReference type="KEGG" id="tpi:TREPR_2061"/>
<evidence type="ECO:0000313" key="1">
    <source>
        <dbReference type="EMBL" id="AEF85502.1"/>
    </source>
</evidence>
<protein>
    <submittedName>
        <fullName evidence="1">Uncharacterized protein</fullName>
    </submittedName>
</protein>
<dbReference type="STRING" id="545694.TREPR_2061"/>
<dbReference type="EMBL" id="CP001843">
    <property type="protein sequence ID" value="AEF85502.1"/>
    <property type="molecule type" value="Genomic_DNA"/>
</dbReference>
<proteinExistence type="predicted"/>
<reference evidence="2" key="1">
    <citation type="submission" date="2009-12" db="EMBL/GenBank/DDBJ databases">
        <title>Complete sequence of Treponema primitia strain ZAS-2.</title>
        <authorList>
            <person name="Tetu S.G."/>
            <person name="Matson E."/>
            <person name="Ren Q."/>
            <person name="Seshadri R."/>
            <person name="Elbourne L."/>
            <person name="Hassan K.A."/>
            <person name="Durkin A."/>
            <person name="Radune D."/>
            <person name="Mohamoud Y."/>
            <person name="Shay R."/>
            <person name="Jin S."/>
            <person name="Zhang X."/>
            <person name="Lucey K."/>
            <person name="Ballor N.R."/>
            <person name="Ottesen E."/>
            <person name="Rosenthal R."/>
            <person name="Allen A."/>
            <person name="Leadbetter J.R."/>
            <person name="Paulsen I.T."/>
        </authorList>
    </citation>
    <scope>NUCLEOTIDE SEQUENCE [LARGE SCALE GENOMIC DNA]</scope>
    <source>
        <strain evidence="2">ATCC BAA-887 / DSM 12427 / ZAS-2</strain>
    </source>
</reference>
<keyword evidence="2" id="KW-1185">Reference proteome</keyword>
<organism evidence="1 2">
    <name type="scientific">Treponema primitia (strain ATCC BAA-887 / DSM 12427 / ZAS-2)</name>
    <dbReference type="NCBI Taxonomy" id="545694"/>
    <lineage>
        <taxon>Bacteria</taxon>
        <taxon>Pseudomonadati</taxon>
        <taxon>Spirochaetota</taxon>
        <taxon>Spirochaetia</taxon>
        <taxon>Spirochaetales</taxon>
        <taxon>Treponemataceae</taxon>
        <taxon>Treponema</taxon>
    </lineage>
</organism>
<reference evidence="1 2" key="2">
    <citation type="journal article" date="2011" name="ISME J.">
        <title>RNA-seq reveals cooperative metabolic interactions between two termite-gut spirochete species in co-culture.</title>
        <authorList>
            <person name="Rosenthal A.Z."/>
            <person name="Matson E.G."/>
            <person name="Eldar A."/>
            <person name="Leadbetter J.R."/>
        </authorList>
    </citation>
    <scope>NUCLEOTIDE SEQUENCE [LARGE SCALE GENOMIC DNA]</scope>
    <source>
        <strain evidence="2">ATCC BAA-887 / DSM 12427 / ZAS-2</strain>
    </source>
</reference>
<dbReference type="Proteomes" id="UP000009223">
    <property type="component" value="Chromosome"/>
</dbReference>
<accession>F5YJS6</accession>
<sequence>MIRQQERQFHLHPRNGIFYVQFINPETKQRLSALSTGKSTRDEALLIVYDWLAKGIPKKQPKTALSPSARLVSDVLSTAQILAGLKNAALTSQDVLKIEKILQDQGLVSLIIRQNTLGDELFEDFITRFWDYKRSPYVQEKHSHKLRIGQTHTKLSLERAYLYWIPFFKGKTLGPGRTASGFKENAYSFALRGILCG</sequence>